<evidence type="ECO:0000259" key="1">
    <source>
        <dbReference type="Pfam" id="PF13460"/>
    </source>
</evidence>
<dbReference type="SUPFAM" id="SSF51735">
    <property type="entry name" value="NAD(P)-binding Rossmann-fold domains"/>
    <property type="match status" value="1"/>
</dbReference>
<name>A0ABN2Q1Y3_9PSEU</name>
<sequence length="258" mass="27406">MTHTILVTGGTGTLGKRVVPLLRATGHRVRVLSRHHREPADGVEYVTGDLVADEGIPAAVAGAEIIVHLAGGPKGDDIAARNLVRAAADAGSVRHLVYISVVGADRVPLGWFRTALAAEQAVTGSGLPYTLLRAAQFHEIVFGMLGKMAKLPVIPNPGGLRFQPVDARDVAARLVELALGAPAGRVPDLTGPTVYTMDKLIRGFLEEQGKRRPLLPIRIPGKAGRAYRAGENLTLDGTQVGERSWESFLADKESIATR</sequence>
<dbReference type="EMBL" id="BAAANN010000002">
    <property type="protein sequence ID" value="GAA1941520.1"/>
    <property type="molecule type" value="Genomic_DNA"/>
</dbReference>
<dbReference type="PANTHER" id="PTHR12126">
    <property type="entry name" value="NADH-UBIQUINONE OXIDOREDUCTASE 39 KDA SUBUNIT-RELATED"/>
    <property type="match status" value="1"/>
</dbReference>
<evidence type="ECO:0000313" key="2">
    <source>
        <dbReference type="EMBL" id="GAA1941520.1"/>
    </source>
</evidence>
<protein>
    <submittedName>
        <fullName evidence="2">NAD(P)H-binding protein</fullName>
    </submittedName>
</protein>
<keyword evidence="3" id="KW-1185">Reference proteome</keyword>
<feature type="domain" description="NAD(P)-binding" evidence="1">
    <location>
        <begin position="9"/>
        <end position="139"/>
    </location>
</feature>
<accession>A0ABN2Q1Y3</accession>
<dbReference type="Gene3D" id="3.40.50.720">
    <property type="entry name" value="NAD(P)-binding Rossmann-like Domain"/>
    <property type="match status" value="1"/>
</dbReference>
<dbReference type="InterPro" id="IPR036291">
    <property type="entry name" value="NAD(P)-bd_dom_sf"/>
</dbReference>
<dbReference type="RefSeq" id="WP_344413086.1">
    <property type="nucleotide sequence ID" value="NZ_BAAANN010000002.1"/>
</dbReference>
<dbReference type="InterPro" id="IPR016040">
    <property type="entry name" value="NAD(P)-bd_dom"/>
</dbReference>
<proteinExistence type="predicted"/>
<dbReference type="Proteomes" id="UP001501116">
    <property type="component" value="Unassembled WGS sequence"/>
</dbReference>
<evidence type="ECO:0000313" key="3">
    <source>
        <dbReference type="Proteomes" id="UP001501116"/>
    </source>
</evidence>
<dbReference type="InterPro" id="IPR051207">
    <property type="entry name" value="ComplexI_NDUFA9_subunit"/>
</dbReference>
<comment type="caution">
    <text evidence="2">The sequence shown here is derived from an EMBL/GenBank/DDBJ whole genome shotgun (WGS) entry which is preliminary data.</text>
</comment>
<reference evidence="2 3" key="1">
    <citation type="journal article" date="2019" name="Int. J. Syst. Evol. Microbiol.">
        <title>The Global Catalogue of Microorganisms (GCM) 10K type strain sequencing project: providing services to taxonomists for standard genome sequencing and annotation.</title>
        <authorList>
            <consortium name="The Broad Institute Genomics Platform"/>
            <consortium name="The Broad Institute Genome Sequencing Center for Infectious Disease"/>
            <person name="Wu L."/>
            <person name="Ma J."/>
        </authorList>
    </citation>
    <scope>NUCLEOTIDE SEQUENCE [LARGE SCALE GENOMIC DNA]</scope>
    <source>
        <strain evidence="2 3">JCM 14545</strain>
    </source>
</reference>
<organism evidence="2 3">
    <name type="scientific">Amycolatopsis minnesotensis</name>
    <dbReference type="NCBI Taxonomy" id="337894"/>
    <lineage>
        <taxon>Bacteria</taxon>
        <taxon>Bacillati</taxon>
        <taxon>Actinomycetota</taxon>
        <taxon>Actinomycetes</taxon>
        <taxon>Pseudonocardiales</taxon>
        <taxon>Pseudonocardiaceae</taxon>
        <taxon>Amycolatopsis</taxon>
    </lineage>
</organism>
<dbReference type="Pfam" id="PF13460">
    <property type="entry name" value="NAD_binding_10"/>
    <property type="match status" value="1"/>
</dbReference>
<gene>
    <name evidence="2" type="ORF">GCM10009754_06070</name>
</gene>
<dbReference type="PANTHER" id="PTHR12126:SF11">
    <property type="entry name" value="NADH DEHYDROGENASE [UBIQUINONE] 1 ALPHA SUBCOMPLEX SUBUNIT 9, MITOCHONDRIAL"/>
    <property type="match status" value="1"/>
</dbReference>